<feature type="transmembrane region" description="Helical" evidence="7">
    <location>
        <begin position="56"/>
        <end position="77"/>
    </location>
</feature>
<comment type="subcellular location">
    <subcellularLocation>
        <location evidence="1">Membrane</location>
        <topology evidence="1">Multi-pass membrane protein</topology>
    </subcellularLocation>
</comment>
<dbReference type="InterPro" id="IPR027469">
    <property type="entry name" value="Cation_efflux_TMD_sf"/>
</dbReference>
<dbReference type="OMA" id="YLVIMHS"/>
<dbReference type="GO" id="GO:0008324">
    <property type="term" value="F:monoatomic cation transmembrane transporter activity"/>
    <property type="evidence" value="ECO:0000318"/>
    <property type="project" value="GO_Central"/>
</dbReference>
<dbReference type="InterPro" id="IPR027470">
    <property type="entry name" value="Cation_efflux_CTD"/>
</dbReference>
<reference evidence="11" key="3">
    <citation type="submission" date="2015-06" db="UniProtKB">
        <authorList>
            <consortium name="EnsemblMetazoa"/>
        </authorList>
    </citation>
    <scope>IDENTIFICATION</scope>
</reference>
<evidence type="ECO:0000313" key="12">
    <source>
        <dbReference type="Proteomes" id="UP000015101"/>
    </source>
</evidence>
<comment type="similarity">
    <text evidence="2">Belongs to the cation diffusion facilitator (CDF) transporter (TC 2.A.4) family. SLC30A subfamily.</text>
</comment>
<evidence type="ECO:0000256" key="7">
    <source>
        <dbReference type="SAM" id="Phobius"/>
    </source>
</evidence>
<evidence type="ECO:0000256" key="5">
    <source>
        <dbReference type="ARBA" id="ARBA00022989"/>
    </source>
</evidence>
<evidence type="ECO:0000313" key="10">
    <source>
        <dbReference type="EMBL" id="ESN91639.1"/>
    </source>
</evidence>
<evidence type="ECO:0000256" key="3">
    <source>
        <dbReference type="ARBA" id="ARBA00022448"/>
    </source>
</evidence>
<evidence type="ECO:0000256" key="6">
    <source>
        <dbReference type="ARBA" id="ARBA00023136"/>
    </source>
</evidence>
<dbReference type="OrthoDB" id="78296at2759"/>
<name>T1G044_HELRO</name>
<dbReference type="HOGENOM" id="CLU_013430_2_3_1"/>
<dbReference type="Pfam" id="PF16916">
    <property type="entry name" value="ZT_dimer"/>
    <property type="match status" value="1"/>
</dbReference>
<dbReference type="PANTHER" id="PTHR43840:SF13">
    <property type="entry name" value="CATION EFFLUX PROTEIN CYTOPLASMIC DOMAIN-CONTAINING PROTEIN"/>
    <property type="match status" value="1"/>
</dbReference>
<reference evidence="10 12" key="2">
    <citation type="journal article" date="2013" name="Nature">
        <title>Insights into bilaterian evolution from three spiralian genomes.</title>
        <authorList>
            <person name="Simakov O."/>
            <person name="Marletaz F."/>
            <person name="Cho S.J."/>
            <person name="Edsinger-Gonzales E."/>
            <person name="Havlak P."/>
            <person name="Hellsten U."/>
            <person name="Kuo D.H."/>
            <person name="Larsson T."/>
            <person name="Lv J."/>
            <person name="Arendt D."/>
            <person name="Savage R."/>
            <person name="Osoegawa K."/>
            <person name="de Jong P."/>
            <person name="Grimwood J."/>
            <person name="Chapman J.A."/>
            <person name="Shapiro H."/>
            <person name="Aerts A."/>
            <person name="Otillar R.P."/>
            <person name="Terry A.Y."/>
            <person name="Boore J.L."/>
            <person name="Grigoriev I.V."/>
            <person name="Lindberg D.R."/>
            <person name="Seaver E.C."/>
            <person name="Weisblat D.A."/>
            <person name="Putnam N.H."/>
            <person name="Rokhsar D.S."/>
        </authorList>
    </citation>
    <scope>NUCLEOTIDE SEQUENCE</scope>
</reference>
<feature type="domain" description="Cation efflux protein transmembrane" evidence="8">
    <location>
        <begin position="1"/>
        <end position="181"/>
    </location>
</feature>
<dbReference type="NCBIfam" id="TIGR01297">
    <property type="entry name" value="CDF"/>
    <property type="match status" value="1"/>
</dbReference>
<dbReference type="Proteomes" id="UP000015101">
    <property type="component" value="Unassembled WGS sequence"/>
</dbReference>
<feature type="transmembrane region" description="Helical" evidence="7">
    <location>
        <begin position="97"/>
        <end position="115"/>
    </location>
</feature>
<feature type="transmembrane region" description="Helical" evidence="7">
    <location>
        <begin position="158"/>
        <end position="176"/>
    </location>
</feature>
<dbReference type="AlphaFoldDB" id="T1G044"/>
<keyword evidence="4 7" id="KW-0812">Transmembrane</keyword>
<organism evidence="11 12">
    <name type="scientific">Helobdella robusta</name>
    <name type="common">Californian leech</name>
    <dbReference type="NCBI Taxonomy" id="6412"/>
    <lineage>
        <taxon>Eukaryota</taxon>
        <taxon>Metazoa</taxon>
        <taxon>Spiralia</taxon>
        <taxon>Lophotrochozoa</taxon>
        <taxon>Annelida</taxon>
        <taxon>Clitellata</taxon>
        <taxon>Hirudinea</taxon>
        <taxon>Rhynchobdellida</taxon>
        <taxon>Glossiphoniidae</taxon>
        <taxon>Helobdella</taxon>
    </lineage>
</organism>
<protein>
    <submittedName>
        <fullName evidence="10 11">Uncharacterized protein</fullName>
    </submittedName>
</protein>
<dbReference type="FunFam" id="1.20.1510.10:FF:000005">
    <property type="entry name" value="Putative Cation diffusion facilitator 1"/>
    <property type="match status" value="1"/>
</dbReference>
<evidence type="ECO:0000259" key="9">
    <source>
        <dbReference type="Pfam" id="PF16916"/>
    </source>
</evidence>
<dbReference type="Gene3D" id="1.20.1510.10">
    <property type="entry name" value="Cation efflux protein transmembrane domain"/>
    <property type="match status" value="1"/>
</dbReference>
<keyword evidence="3" id="KW-0813">Transport</keyword>
<dbReference type="EMBL" id="AMQM01002151">
    <property type="status" value="NOT_ANNOTATED_CDS"/>
    <property type="molecule type" value="Genomic_DNA"/>
</dbReference>
<dbReference type="RefSeq" id="XP_009030113.1">
    <property type="nucleotide sequence ID" value="XM_009031865.1"/>
</dbReference>
<evidence type="ECO:0000256" key="1">
    <source>
        <dbReference type="ARBA" id="ARBA00004141"/>
    </source>
</evidence>
<proteinExistence type="inferred from homology"/>
<feature type="transmembrane region" description="Helical" evidence="7">
    <location>
        <begin position="6"/>
        <end position="36"/>
    </location>
</feature>
<dbReference type="eggNOG" id="KOG1485">
    <property type="taxonomic scope" value="Eukaryota"/>
</dbReference>
<dbReference type="GeneID" id="20214442"/>
<evidence type="ECO:0000259" key="8">
    <source>
        <dbReference type="Pfam" id="PF01545"/>
    </source>
</evidence>
<accession>T1G044</accession>
<dbReference type="InParanoid" id="T1G044"/>
<evidence type="ECO:0000313" key="11">
    <source>
        <dbReference type="EnsemblMetazoa" id="HelroP70308"/>
    </source>
</evidence>
<gene>
    <name evidence="11" type="primary">20214442</name>
    <name evidence="10" type="ORF">HELRODRAFT_70308</name>
</gene>
<reference evidence="12" key="1">
    <citation type="submission" date="2012-12" db="EMBL/GenBank/DDBJ databases">
        <authorList>
            <person name="Hellsten U."/>
            <person name="Grimwood J."/>
            <person name="Chapman J.A."/>
            <person name="Shapiro H."/>
            <person name="Aerts A."/>
            <person name="Otillar R.P."/>
            <person name="Terry A.Y."/>
            <person name="Boore J.L."/>
            <person name="Simakov O."/>
            <person name="Marletaz F."/>
            <person name="Cho S.-J."/>
            <person name="Edsinger-Gonzales E."/>
            <person name="Havlak P."/>
            <person name="Kuo D.-H."/>
            <person name="Larsson T."/>
            <person name="Lv J."/>
            <person name="Arendt D."/>
            <person name="Savage R."/>
            <person name="Osoegawa K."/>
            <person name="de Jong P."/>
            <person name="Lindberg D.R."/>
            <person name="Seaver E.C."/>
            <person name="Weisblat D.A."/>
            <person name="Putnam N.H."/>
            <person name="Grigoriev I.V."/>
            <person name="Rokhsar D.S."/>
        </authorList>
    </citation>
    <scope>NUCLEOTIDE SEQUENCE</scope>
</reference>
<sequence>LLVAKTLAAVLSGSLAVISSVLDSAVDLVSGILLWISSRAIKKTDISVYPRGRGRLEPVSIVVLAVIMSLASCQVVVNSIKTILTYVNYDLHCSLLPTILICLLTIVIKFVMYVVCRRMSNVTIQALAQDHRNDVISNTVALSFGFMGYKLLKYIDPTGAILISLYVIITWSLTAMEQIKVITGYTADPTLLNAFTWFIVRHHPDIKYIDDIRAFHQSAEGFIVEADIILPSNMGLKESHDIGENLKKRLERLPEVERAFVHVDYACNKYNINPNLMMNSYL</sequence>
<dbReference type="CTD" id="20214442"/>
<dbReference type="PANTHER" id="PTHR43840">
    <property type="entry name" value="MITOCHONDRIAL METAL TRANSPORTER 1-RELATED"/>
    <property type="match status" value="1"/>
</dbReference>
<evidence type="ECO:0000256" key="2">
    <source>
        <dbReference type="ARBA" id="ARBA00008873"/>
    </source>
</evidence>
<dbReference type="InterPro" id="IPR036837">
    <property type="entry name" value="Cation_efflux_CTD_sf"/>
</dbReference>
<dbReference type="EMBL" id="KB097700">
    <property type="protein sequence ID" value="ESN91639.1"/>
    <property type="molecule type" value="Genomic_DNA"/>
</dbReference>
<keyword evidence="5 7" id="KW-1133">Transmembrane helix</keyword>
<dbReference type="InterPro" id="IPR058533">
    <property type="entry name" value="Cation_efflux_TM"/>
</dbReference>
<dbReference type="InterPro" id="IPR050291">
    <property type="entry name" value="CDF_Transporter"/>
</dbReference>
<dbReference type="EnsemblMetazoa" id="HelroT70308">
    <property type="protein sequence ID" value="HelroP70308"/>
    <property type="gene ID" value="HelroG70308"/>
</dbReference>
<dbReference type="SUPFAM" id="SSF161111">
    <property type="entry name" value="Cation efflux protein transmembrane domain-like"/>
    <property type="match status" value="1"/>
</dbReference>
<dbReference type="Gene3D" id="3.30.70.1350">
    <property type="entry name" value="Cation efflux protein, cytoplasmic domain"/>
    <property type="match status" value="1"/>
</dbReference>
<dbReference type="GO" id="GO:0016020">
    <property type="term" value="C:membrane"/>
    <property type="evidence" value="ECO:0000318"/>
    <property type="project" value="GO_Central"/>
</dbReference>
<dbReference type="Pfam" id="PF01545">
    <property type="entry name" value="Cation_efflux"/>
    <property type="match status" value="1"/>
</dbReference>
<keyword evidence="12" id="KW-1185">Reference proteome</keyword>
<dbReference type="KEGG" id="hro:HELRODRAFT_70308"/>
<dbReference type="SUPFAM" id="SSF160240">
    <property type="entry name" value="Cation efflux protein cytoplasmic domain-like"/>
    <property type="match status" value="1"/>
</dbReference>
<feature type="domain" description="Cation efflux protein cytoplasmic" evidence="9">
    <location>
        <begin position="199"/>
        <end position="264"/>
    </location>
</feature>
<dbReference type="InterPro" id="IPR002524">
    <property type="entry name" value="Cation_efflux"/>
</dbReference>
<keyword evidence="6 7" id="KW-0472">Membrane</keyword>
<evidence type="ECO:0000256" key="4">
    <source>
        <dbReference type="ARBA" id="ARBA00022692"/>
    </source>
</evidence>